<keyword evidence="1" id="KW-0472">Membrane</keyword>
<evidence type="ECO:0000313" key="3">
    <source>
        <dbReference type="Proteomes" id="UP000216984"/>
    </source>
</evidence>
<accession>A0A7Z1IM05</accession>
<dbReference type="RefSeq" id="WP_094624996.1">
    <property type="nucleotide sequence ID" value="NZ_NEFY01000006.1"/>
</dbReference>
<proteinExistence type="predicted"/>
<sequence>MENRVPLPTDNIYKFYALFGLLLVIFSIGAMLYVNQSTNDLAFEVAVEYETLKADPMRSVADEARFTVLDKKLEIAGLNKKTFMFCLSVIIAAGCFMVWYGFKKWHTEVQPVQDEIARLSLLKLRREVGEDSDA</sequence>
<keyword evidence="3" id="KW-1185">Reference proteome</keyword>
<dbReference type="EMBL" id="NEFY01000006">
    <property type="protein sequence ID" value="OZC35966.1"/>
    <property type="molecule type" value="Genomic_DNA"/>
</dbReference>
<feature type="transmembrane region" description="Helical" evidence="1">
    <location>
        <begin position="82"/>
        <end position="102"/>
    </location>
</feature>
<reference evidence="2 3" key="1">
    <citation type="submission" date="2017-06" db="EMBL/GenBank/DDBJ databases">
        <title>Draft genome sequence of the halophilic bacterium Marinobacter vinifirmus FB1.</title>
        <authorList>
            <person name="Stepanov V.G."/>
            <person name="Roberts D.J."/>
            <person name="Fox G.E."/>
        </authorList>
    </citation>
    <scope>NUCLEOTIDE SEQUENCE [LARGE SCALE GENOMIC DNA]</scope>
    <source>
        <strain evidence="2 3">FB1</strain>
    </source>
</reference>
<gene>
    <name evidence="2" type="ORF">B9Q17_17145</name>
</gene>
<dbReference type="Proteomes" id="UP000216984">
    <property type="component" value="Unassembled WGS sequence"/>
</dbReference>
<comment type="caution">
    <text evidence="2">The sequence shown here is derived from an EMBL/GenBank/DDBJ whole genome shotgun (WGS) entry which is preliminary data.</text>
</comment>
<protein>
    <submittedName>
        <fullName evidence="2">Uncharacterized protein</fullName>
    </submittedName>
</protein>
<name>A0A7Z1IM05_9GAMM</name>
<keyword evidence="1" id="KW-0812">Transmembrane</keyword>
<dbReference type="AlphaFoldDB" id="A0A7Z1IM05"/>
<organism evidence="2 3">
    <name type="scientific">Marinobacter vinifirmus</name>
    <dbReference type="NCBI Taxonomy" id="355591"/>
    <lineage>
        <taxon>Bacteria</taxon>
        <taxon>Pseudomonadati</taxon>
        <taxon>Pseudomonadota</taxon>
        <taxon>Gammaproteobacteria</taxon>
        <taxon>Pseudomonadales</taxon>
        <taxon>Marinobacteraceae</taxon>
        <taxon>Marinobacter</taxon>
    </lineage>
</organism>
<evidence type="ECO:0000313" key="2">
    <source>
        <dbReference type="EMBL" id="OZC35966.1"/>
    </source>
</evidence>
<evidence type="ECO:0000256" key="1">
    <source>
        <dbReference type="SAM" id="Phobius"/>
    </source>
</evidence>
<feature type="transmembrane region" description="Helical" evidence="1">
    <location>
        <begin position="12"/>
        <end position="34"/>
    </location>
</feature>
<keyword evidence="1" id="KW-1133">Transmembrane helix</keyword>